<feature type="domain" description="RING-type" evidence="6">
    <location>
        <begin position="72"/>
        <end position="113"/>
    </location>
</feature>
<evidence type="ECO:0000259" key="6">
    <source>
        <dbReference type="PROSITE" id="PS50089"/>
    </source>
</evidence>
<feature type="compositionally biased region" description="Polar residues" evidence="5">
    <location>
        <begin position="385"/>
        <end position="400"/>
    </location>
</feature>
<sequence>MNSSSSVRLSTATSNHGSRIPECIARSNEATPVVMKAETVIEVEDEEPIQSDAQLATKYKEDLIGMRGSLTCSICDQLLYEPWTLQCGHTYCYSCLCQWFIPNKRKKTCPECRTAVKQIPAPAFLVKHMVEIFINRGQLMPHDETVEQHNLKNAEETRMVEQDKKGPEGLFRGSFPLRHGELWRDEADGVMRCPSCGHEHEGGPMCDNCGAEFDGIYGFSDMDDDASLSDIDVGYDQDLEQEIEAEIQIGVNGLANIVHRRHNPHHYYEGGPFIGGPSHHFLHHYHAHHHGFDIDDTTDDSEDPTDSDTSNQDNSEDEDAGSLADFVAPDDDDSEPVAPTRRLNQRVVTIISDDEDESEDEGGAITNRRQPRPWTRPSETDSMAIPNSISEDENGSSANGSEFGDDDIQEARMRLRASGGWSPLDEGEDDDTNRVAHDHWDGWTTTEDESATDESDSETIGNPNSDIEDDDNRPRAEFSETPRYSSADLQRFPDATHLGMDGDVTPINYARGGDDASNNYGSENDTSDYDTDGDQSVQPNMDRDGDTEMSVSPVSSRYTRSLSVDSYYSAYLGDANEMAEVDDDSSDTSIRPPPRRQPRQNLFVQQYDPRISRLLAEHQNSVRNTQNLPGLDGWEDEIHNTIRVEPASRGRRRAQYQYQVPSLGNNDARNNHHRIVVPHVFDRARTPRNSPPPRVVPVSSRNNRLQRHQR</sequence>
<dbReference type="InterPro" id="IPR017907">
    <property type="entry name" value="Znf_RING_CS"/>
</dbReference>
<keyword evidence="8" id="KW-1185">Reference proteome</keyword>
<feature type="compositionally biased region" description="Acidic residues" evidence="5">
    <location>
        <begin position="294"/>
        <end position="306"/>
    </location>
</feature>
<dbReference type="OrthoDB" id="6105938at2759"/>
<dbReference type="SMART" id="SM00184">
    <property type="entry name" value="RING"/>
    <property type="match status" value="1"/>
</dbReference>
<evidence type="ECO:0000313" key="7">
    <source>
        <dbReference type="EMBL" id="ESZ98848.1"/>
    </source>
</evidence>
<reference evidence="7 8" key="1">
    <citation type="journal article" date="2014" name="Genome Announc.">
        <title>Draft genome sequence of Sclerotinia borealis, a psychrophilic plant pathogenic fungus.</title>
        <authorList>
            <person name="Mardanov A.V."/>
            <person name="Beletsky A.V."/>
            <person name="Kadnikov V.V."/>
            <person name="Ignatov A.N."/>
            <person name="Ravin N.V."/>
        </authorList>
    </citation>
    <scope>NUCLEOTIDE SEQUENCE [LARGE SCALE GENOMIC DNA]</scope>
    <source>
        <strain evidence="8">F-4157</strain>
    </source>
</reference>
<dbReference type="PROSITE" id="PS50089">
    <property type="entry name" value="ZF_RING_2"/>
    <property type="match status" value="1"/>
</dbReference>
<dbReference type="Pfam" id="PF13920">
    <property type="entry name" value="zf-C3HC4_3"/>
    <property type="match status" value="1"/>
</dbReference>
<evidence type="ECO:0000256" key="1">
    <source>
        <dbReference type="ARBA" id="ARBA00022723"/>
    </source>
</evidence>
<keyword evidence="3" id="KW-0862">Zinc</keyword>
<comment type="caution">
    <text evidence="7">The sequence shown here is derived from an EMBL/GenBank/DDBJ whole genome shotgun (WGS) entry which is preliminary data.</text>
</comment>
<dbReference type="Gene3D" id="3.30.40.10">
    <property type="entry name" value="Zinc/RING finger domain, C3HC4 (zinc finger)"/>
    <property type="match status" value="1"/>
</dbReference>
<organism evidence="7 8">
    <name type="scientific">Sclerotinia borealis (strain F-4128)</name>
    <dbReference type="NCBI Taxonomy" id="1432307"/>
    <lineage>
        <taxon>Eukaryota</taxon>
        <taxon>Fungi</taxon>
        <taxon>Dikarya</taxon>
        <taxon>Ascomycota</taxon>
        <taxon>Pezizomycotina</taxon>
        <taxon>Leotiomycetes</taxon>
        <taxon>Helotiales</taxon>
        <taxon>Sclerotiniaceae</taxon>
        <taxon>Sclerotinia</taxon>
    </lineage>
</organism>
<evidence type="ECO:0000256" key="5">
    <source>
        <dbReference type="SAM" id="MobiDB-lite"/>
    </source>
</evidence>
<feature type="compositionally biased region" description="Acidic residues" evidence="5">
    <location>
        <begin position="352"/>
        <end position="362"/>
    </location>
</feature>
<dbReference type="PANTHER" id="PTHR23327:SF51">
    <property type="entry name" value="TRANSCRIPTIONAL REGULATOR OF YEAST FORM ADHERENCE 3"/>
    <property type="match status" value="1"/>
</dbReference>
<dbReference type="AlphaFoldDB" id="W9CRZ0"/>
<evidence type="ECO:0000256" key="4">
    <source>
        <dbReference type="PROSITE-ProRule" id="PRU00175"/>
    </source>
</evidence>
<dbReference type="InterPro" id="IPR001841">
    <property type="entry name" value="Znf_RING"/>
</dbReference>
<feature type="compositionally biased region" description="Polar residues" evidence="5">
    <location>
        <begin position="549"/>
        <end position="559"/>
    </location>
</feature>
<keyword evidence="2 4" id="KW-0863">Zinc-finger</keyword>
<proteinExistence type="predicted"/>
<dbReference type="HOGENOM" id="CLU_460020_0_0_1"/>
<evidence type="ECO:0000256" key="3">
    <source>
        <dbReference type="ARBA" id="ARBA00022833"/>
    </source>
</evidence>
<feature type="compositionally biased region" description="Acidic residues" evidence="5">
    <location>
        <begin position="446"/>
        <end position="457"/>
    </location>
</feature>
<gene>
    <name evidence="7" type="ORF">SBOR_0706</name>
</gene>
<dbReference type="CDD" id="cd16568">
    <property type="entry name" value="RING-HC_ScPSH1-like"/>
    <property type="match status" value="1"/>
</dbReference>
<dbReference type="InterPro" id="IPR013083">
    <property type="entry name" value="Znf_RING/FYVE/PHD"/>
</dbReference>
<feature type="region of interest" description="Disordered" evidence="5">
    <location>
        <begin position="683"/>
        <end position="710"/>
    </location>
</feature>
<dbReference type="PANTHER" id="PTHR23327">
    <property type="entry name" value="RING FINGER PROTEIN 127"/>
    <property type="match status" value="1"/>
</dbReference>
<accession>W9CRZ0</accession>
<dbReference type="GO" id="GO:0008270">
    <property type="term" value="F:zinc ion binding"/>
    <property type="evidence" value="ECO:0007669"/>
    <property type="project" value="UniProtKB-KW"/>
</dbReference>
<feature type="compositionally biased region" description="Basic and acidic residues" evidence="5">
    <location>
        <begin position="432"/>
        <end position="441"/>
    </location>
</feature>
<keyword evidence="1" id="KW-0479">Metal-binding</keyword>
<dbReference type="STRING" id="1432307.W9CRZ0"/>
<feature type="region of interest" description="Disordered" evidence="5">
    <location>
        <begin position="293"/>
        <end position="559"/>
    </location>
</feature>
<feature type="region of interest" description="Disordered" evidence="5">
    <location>
        <begin position="578"/>
        <end position="602"/>
    </location>
</feature>
<dbReference type="SUPFAM" id="SSF57850">
    <property type="entry name" value="RING/U-box"/>
    <property type="match status" value="1"/>
</dbReference>
<evidence type="ECO:0000313" key="8">
    <source>
        <dbReference type="Proteomes" id="UP000019487"/>
    </source>
</evidence>
<dbReference type="Proteomes" id="UP000019487">
    <property type="component" value="Unassembled WGS sequence"/>
</dbReference>
<dbReference type="PROSITE" id="PS00518">
    <property type="entry name" value="ZF_RING_1"/>
    <property type="match status" value="1"/>
</dbReference>
<name>W9CRZ0_SCLBF</name>
<dbReference type="EMBL" id="AYSA01000028">
    <property type="protein sequence ID" value="ESZ98848.1"/>
    <property type="molecule type" value="Genomic_DNA"/>
</dbReference>
<evidence type="ECO:0000256" key="2">
    <source>
        <dbReference type="ARBA" id="ARBA00022771"/>
    </source>
</evidence>
<protein>
    <recommendedName>
        <fullName evidence="6">RING-type domain-containing protein</fullName>
    </recommendedName>
</protein>